<reference evidence="1 2" key="1">
    <citation type="journal article" date="2019" name="Commun. Biol.">
        <title>The bagworm genome reveals a unique fibroin gene that provides high tensile strength.</title>
        <authorList>
            <person name="Kono N."/>
            <person name="Nakamura H."/>
            <person name="Ohtoshi R."/>
            <person name="Tomita M."/>
            <person name="Numata K."/>
            <person name="Arakawa K."/>
        </authorList>
    </citation>
    <scope>NUCLEOTIDE SEQUENCE [LARGE SCALE GENOMIC DNA]</scope>
</reference>
<name>A0A4C1XHS3_EUMVA</name>
<dbReference type="Proteomes" id="UP000299102">
    <property type="component" value="Unassembled WGS sequence"/>
</dbReference>
<comment type="caution">
    <text evidence="1">The sequence shown here is derived from an EMBL/GenBank/DDBJ whole genome shotgun (WGS) entry which is preliminary data.</text>
</comment>
<dbReference type="EMBL" id="BGZK01000843">
    <property type="protein sequence ID" value="GBP62532.1"/>
    <property type="molecule type" value="Genomic_DNA"/>
</dbReference>
<gene>
    <name evidence="1" type="ORF">EVAR_21904_1</name>
</gene>
<protein>
    <submittedName>
        <fullName evidence="1">Uncharacterized protein</fullName>
    </submittedName>
</protein>
<organism evidence="1 2">
    <name type="scientific">Eumeta variegata</name>
    <name type="common">Bagworm moth</name>
    <name type="synonym">Eumeta japonica</name>
    <dbReference type="NCBI Taxonomy" id="151549"/>
    <lineage>
        <taxon>Eukaryota</taxon>
        <taxon>Metazoa</taxon>
        <taxon>Ecdysozoa</taxon>
        <taxon>Arthropoda</taxon>
        <taxon>Hexapoda</taxon>
        <taxon>Insecta</taxon>
        <taxon>Pterygota</taxon>
        <taxon>Neoptera</taxon>
        <taxon>Endopterygota</taxon>
        <taxon>Lepidoptera</taxon>
        <taxon>Glossata</taxon>
        <taxon>Ditrysia</taxon>
        <taxon>Tineoidea</taxon>
        <taxon>Psychidae</taxon>
        <taxon>Oiketicinae</taxon>
        <taxon>Eumeta</taxon>
    </lineage>
</organism>
<keyword evidence="2" id="KW-1185">Reference proteome</keyword>
<proteinExistence type="predicted"/>
<evidence type="ECO:0000313" key="1">
    <source>
        <dbReference type="EMBL" id="GBP62532.1"/>
    </source>
</evidence>
<dbReference type="AlphaFoldDB" id="A0A4C1XHS3"/>
<accession>A0A4C1XHS3</accession>
<sequence>MIIFENRRRGKPLTSARRRRVNTRDLELDLDAPRCSQLPPPDNHVVSGTLKVTKALSTSSLRRSLIDMLAGCHRITITKSLSKL</sequence>
<evidence type="ECO:0000313" key="2">
    <source>
        <dbReference type="Proteomes" id="UP000299102"/>
    </source>
</evidence>